<dbReference type="Gramene" id="Pp3c5_5280V3.8">
    <property type="protein sequence ID" value="Pp3c5_5280V3.8"/>
    <property type="gene ID" value="Pp3c5_5280"/>
</dbReference>
<dbReference type="Gramene" id="Pp3c5_5280V3.9">
    <property type="protein sequence ID" value="Pp3c5_5280V3.9"/>
    <property type="gene ID" value="Pp3c5_5280"/>
</dbReference>
<dbReference type="KEGG" id="ppp:112282906"/>
<dbReference type="InterPro" id="IPR038499">
    <property type="entry name" value="BRO1_sf"/>
</dbReference>
<dbReference type="Gramene" id="Pp3c5_5280V3.2">
    <property type="protein sequence ID" value="Pp3c5_5280V3.2"/>
    <property type="gene ID" value="Pp3c5_5280"/>
</dbReference>
<name>A0A2K1KIL4_PHYPA</name>
<dbReference type="Pfam" id="PF03097">
    <property type="entry name" value="BRO1"/>
    <property type="match status" value="1"/>
</dbReference>
<reference evidence="4" key="3">
    <citation type="submission" date="2020-12" db="UniProtKB">
        <authorList>
            <consortium name="EnsemblPlants"/>
        </authorList>
    </citation>
    <scope>IDENTIFICATION</scope>
</reference>
<feature type="domain" description="BRO1" evidence="2">
    <location>
        <begin position="28"/>
        <end position="451"/>
    </location>
</feature>
<dbReference type="SMART" id="SM01041">
    <property type="entry name" value="BRO1"/>
    <property type="match status" value="1"/>
</dbReference>
<reference evidence="3 5" key="2">
    <citation type="journal article" date="2018" name="Plant J.">
        <title>The Physcomitrella patens chromosome-scale assembly reveals moss genome structure and evolution.</title>
        <authorList>
            <person name="Lang D."/>
            <person name="Ullrich K.K."/>
            <person name="Murat F."/>
            <person name="Fuchs J."/>
            <person name="Jenkins J."/>
            <person name="Haas F.B."/>
            <person name="Piednoel M."/>
            <person name="Gundlach H."/>
            <person name="Van Bel M."/>
            <person name="Meyberg R."/>
            <person name="Vives C."/>
            <person name="Morata J."/>
            <person name="Symeonidi A."/>
            <person name="Hiss M."/>
            <person name="Muchero W."/>
            <person name="Kamisugi Y."/>
            <person name="Saleh O."/>
            <person name="Blanc G."/>
            <person name="Decker E.L."/>
            <person name="van Gessel N."/>
            <person name="Grimwood J."/>
            <person name="Hayes R.D."/>
            <person name="Graham S.W."/>
            <person name="Gunter L.E."/>
            <person name="McDaniel S.F."/>
            <person name="Hoernstein S.N.W."/>
            <person name="Larsson A."/>
            <person name="Li F.W."/>
            <person name="Perroud P.F."/>
            <person name="Phillips J."/>
            <person name="Ranjan P."/>
            <person name="Rokshar D.S."/>
            <person name="Rothfels C.J."/>
            <person name="Schneider L."/>
            <person name="Shu S."/>
            <person name="Stevenson D.W."/>
            <person name="Thummler F."/>
            <person name="Tillich M."/>
            <person name="Villarreal Aguilar J.C."/>
            <person name="Widiez T."/>
            <person name="Wong G.K."/>
            <person name="Wymore A."/>
            <person name="Zhang Y."/>
            <person name="Zimmer A.D."/>
            <person name="Quatrano R.S."/>
            <person name="Mayer K.F.X."/>
            <person name="Goodstein D."/>
            <person name="Casacuberta J.M."/>
            <person name="Vandepoele K."/>
            <person name="Reski R."/>
            <person name="Cuming A.C."/>
            <person name="Tuskan G.A."/>
            <person name="Maumus F."/>
            <person name="Salse J."/>
            <person name="Schmutz J."/>
            <person name="Rensing S.A."/>
        </authorList>
    </citation>
    <scope>NUCLEOTIDE SEQUENCE [LARGE SCALE GENOMIC DNA]</scope>
    <source>
        <strain evidence="4 5">cv. Gransden 2004</strain>
    </source>
</reference>
<dbReference type="EnsemblPlants" id="Pp3c5_5280V3.4">
    <property type="protein sequence ID" value="Pp3c5_5280V3.4"/>
    <property type="gene ID" value="Pp3c5_5280"/>
</dbReference>
<dbReference type="Gramene" id="Pp3c5_5280V3.6">
    <property type="protein sequence ID" value="Pp3c5_5280V3.6"/>
    <property type="gene ID" value="Pp3c5_5280"/>
</dbReference>
<dbReference type="EnsemblPlants" id="Pp3c5_5280V3.6">
    <property type="protein sequence ID" value="Pp3c5_5280V3.6"/>
    <property type="gene ID" value="Pp3c5_5280"/>
</dbReference>
<dbReference type="Gramene" id="Pp3c5_5280V3.1">
    <property type="protein sequence ID" value="Pp3c5_5280V3.1"/>
    <property type="gene ID" value="Pp3c5_5280"/>
</dbReference>
<evidence type="ECO:0000259" key="2">
    <source>
        <dbReference type="PROSITE" id="PS51180"/>
    </source>
</evidence>
<reference evidence="3 5" key="1">
    <citation type="journal article" date="2008" name="Science">
        <title>The Physcomitrella genome reveals evolutionary insights into the conquest of land by plants.</title>
        <authorList>
            <person name="Rensing S."/>
            <person name="Lang D."/>
            <person name="Zimmer A."/>
            <person name="Terry A."/>
            <person name="Salamov A."/>
            <person name="Shapiro H."/>
            <person name="Nishiyama T."/>
            <person name="Perroud P.-F."/>
            <person name="Lindquist E."/>
            <person name="Kamisugi Y."/>
            <person name="Tanahashi T."/>
            <person name="Sakakibara K."/>
            <person name="Fujita T."/>
            <person name="Oishi K."/>
            <person name="Shin-I T."/>
            <person name="Kuroki Y."/>
            <person name="Toyoda A."/>
            <person name="Suzuki Y."/>
            <person name="Hashimoto A."/>
            <person name="Yamaguchi K."/>
            <person name="Sugano A."/>
            <person name="Kohara Y."/>
            <person name="Fujiyama A."/>
            <person name="Anterola A."/>
            <person name="Aoki S."/>
            <person name="Ashton N."/>
            <person name="Barbazuk W.B."/>
            <person name="Barker E."/>
            <person name="Bennetzen J."/>
            <person name="Bezanilla M."/>
            <person name="Blankenship R."/>
            <person name="Cho S.H."/>
            <person name="Dutcher S."/>
            <person name="Estelle M."/>
            <person name="Fawcett J.A."/>
            <person name="Gundlach H."/>
            <person name="Hanada K."/>
            <person name="Heyl A."/>
            <person name="Hicks K.A."/>
            <person name="Hugh J."/>
            <person name="Lohr M."/>
            <person name="Mayer K."/>
            <person name="Melkozernov A."/>
            <person name="Murata T."/>
            <person name="Nelson D."/>
            <person name="Pils B."/>
            <person name="Prigge M."/>
            <person name="Reiss B."/>
            <person name="Renner T."/>
            <person name="Rombauts S."/>
            <person name="Rushton P."/>
            <person name="Sanderfoot A."/>
            <person name="Schween G."/>
            <person name="Shiu S.-H."/>
            <person name="Stueber K."/>
            <person name="Theodoulou F.L."/>
            <person name="Tu H."/>
            <person name="Van de Peer Y."/>
            <person name="Verrier P.J."/>
            <person name="Waters E."/>
            <person name="Wood A."/>
            <person name="Yang L."/>
            <person name="Cove D."/>
            <person name="Cuming A."/>
            <person name="Hasebe M."/>
            <person name="Lucas S."/>
            <person name="Mishler D.B."/>
            <person name="Reski R."/>
            <person name="Grigoriev I."/>
            <person name="Quatrano R.S."/>
            <person name="Boore J.L."/>
        </authorList>
    </citation>
    <scope>NUCLEOTIDE SEQUENCE [LARGE SCALE GENOMIC DNA]</scope>
    <source>
        <strain evidence="4 5">cv. Gransden 2004</strain>
    </source>
</reference>
<organism evidence="3">
    <name type="scientific">Physcomitrium patens</name>
    <name type="common">Spreading-leaved earth moss</name>
    <name type="synonym">Physcomitrella patens</name>
    <dbReference type="NCBI Taxonomy" id="3218"/>
    <lineage>
        <taxon>Eukaryota</taxon>
        <taxon>Viridiplantae</taxon>
        <taxon>Streptophyta</taxon>
        <taxon>Embryophyta</taxon>
        <taxon>Bryophyta</taxon>
        <taxon>Bryophytina</taxon>
        <taxon>Bryopsida</taxon>
        <taxon>Funariidae</taxon>
        <taxon>Funariales</taxon>
        <taxon>Funariaceae</taxon>
        <taxon>Physcomitrium</taxon>
    </lineage>
</organism>
<evidence type="ECO:0000313" key="4">
    <source>
        <dbReference type="EnsemblPlants" id="Pp3c5_5280V3.1"/>
    </source>
</evidence>
<gene>
    <name evidence="4" type="primary">LOC112282906</name>
    <name evidence="3" type="ORF">PHYPA_007280</name>
</gene>
<dbReference type="Gramene" id="Pp3c5_5280V3.4">
    <property type="protein sequence ID" value="Pp3c5_5280V3.4"/>
    <property type="gene ID" value="Pp3c5_5280"/>
</dbReference>
<dbReference type="PANTHER" id="PTHR23032:SF13">
    <property type="entry name" value="BRO1 DOMAIN-CONTAINING PROTEIN BROX"/>
    <property type="match status" value="1"/>
</dbReference>
<dbReference type="CDD" id="cd09034">
    <property type="entry name" value="BRO1_Alix_like"/>
    <property type="match status" value="1"/>
</dbReference>
<dbReference type="EnsemblPlants" id="Pp3c5_5280V3.8">
    <property type="protein sequence ID" value="Pp3c5_5280V3.8"/>
    <property type="gene ID" value="Pp3c5_5280"/>
</dbReference>
<comment type="similarity">
    <text evidence="1">Belongs to the BROX family.</text>
</comment>
<evidence type="ECO:0000313" key="3">
    <source>
        <dbReference type="EMBL" id="PNR53605.1"/>
    </source>
</evidence>
<dbReference type="GeneID" id="112282906"/>
<dbReference type="Proteomes" id="UP000006727">
    <property type="component" value="Chromosome 5"/>
</dbReference>
<dbReference type="EnsemblPlants" id="Pp3c5_5280V3.7">
    <property type="protein sequence ID" value="Pp3c5_5280V3.7"/>
    <property type="gene ID" value="Pp3c5_5280"/>
</dbReference>
<dbReference type="RefSeq" id="XP_024376838.1">
    <property type="nucleotide sequence ID" value="XM_024521070.2"/>
</dbReference>
<evidence type="ECO:0000313" key="5">
    <source>
        <dbReference type="Proteomes" id="UP000006727"/>
    </source>
</evidence>
<dbReference type="Gene3D" id="1.25.40.280">
    <property type="entry name" value="alix/aip1 like domains"/>
    <property type="match status" value="1"/>
</dbReference>
<proteinExistence type="inferred from homology"/>
<dbReference type="EnsemblPlants" id="Pp3c5_5280V3.5">
    <property type="protein sequence ID" value="Pp3c5_5280V3.5"/>
    <property type="gene ID" value="Pp3c5_5280"/>
</dbReference>
<sequence length="461" mass="51519">MGCILSSEALYDTGPTPSVSVSVVGEVYIYVPGFRAPKYVDLKGTLHGSISADLLSRLQQLRSQVLIALGKYTPASKSRRFRRPHQQDTPAAVHLEKALVNYLPVLLGFMTKGEKLTSGLFFEWTNVEDENKETSMGSVYYELLSVLHLLGVLALQEANTCLTPRPPAEGYSPKVTEDSKRNAIELLLKAASYLECALRAVLPNTPEDVKEKLPAALTESMLRAIENQALGHGIELQLGFAVDNVKASLAVKRRIACEHVKVWEEVSEKLVCAPLADGRREKYLLFVNWKLSEAKVGAYYFHGLILDEGYEDNMHAQAITCLRAAETFLKESQRIKVEFGNAEPMTKVPPSWGAIKYLSEKIPRDVLVRARLFKEKYHKEILPVATPQLPVFQLALKADQYNLPPIDPAWEKETGYEGRYNLDSDLPAFLVKRDLSRKENGPSELRRAQPILATPAMVQAR</sequence>
<dbReference type="EnsemblPlants" id="Pp3c5_5280V3.9">
    <property type="protein sequence ID" value="Pp3c5_5280V3.9"/>
    <property type="gene ID" value="Pp3c5_5280"/>
</dbReference>
<dbReference type="AlphaFoldDB" id="A0A2K1KIL4"/>
<dbReference type="EMBL" id="ABEU02000005">
    <property type="protein sequence ID" value="PNR53605.1"/>
    <property type="molecule type" value="Genomic_DNA"/>
</dbReference>
<evidence type="ECO:0000256" key="1">
    <source>
        <dbReference type="ARBA" id="ARBA00008901"/>
    </source>
</evidence>
<dbReference type="InterPro" id="IPR004328">
    <property type="entry name" value="BRO1_dom"/>
</dbReference>
<dbReference type="InterPro" id="IPR038898">
    <property type="entry name" value="BROX"/>
</dbReference>
<keyword evidence="5" id="KW-1185">Reference proteome</keyword>
<protein>
    <recommendedName>
        <fullName evidence="2">BRO1 domain-containing protein</fullName>
    </recommendedName>
</protein>
<dbReference type="PROSITE" id="PS51180">
    <property type="entry name" value="BRO1"/>
    <property type="match status" value="1"/>
</dbReference>
<dbReference type="Gramene" id="Pp3c5_5280V3.5">
    <property type="protein sequence ID" value="Pp3c5_5280V3.5"/>
    <property type="gene ID" value="Pp3c5_5280"/>
</dbReference>
<dbReference type="EnsemblPlants" id="Pp3c5_5280V3.3">
    <property type="protein sequence ID" value="Pp3c5_5280V3.3"/>
    <property type="gene ID" value="Pp3c5_5280"/>
</dbReference>
<dbReference type="EnsemblPlants" id="Pp3c5_5280V3.2">
    <property type="protein sequence ID" value="Pp3c5_5280V3.2"/>
    <property type="gene ID" value="Pp3c5_5280"/>
</dbReference>
<dbReference type="PANTHER" id="PTHR23032">
    <property type="entry name" value="BRO1 DOMAIN-CONTAINING PROTEIN BROX"/>
    <property type="match status" value="1"/>
</dbReference>
<dbReference type="Gramene" id="Pp3c5_5280V3.3">
    <property type="protein sequence ID" value="Pp3c5_5280V3.3"/>
    <property type="gene ID" value="Pp3c5_5280"/>
</dbReference>
<dbReference type="Gramene" id="Pp3c5_5280V3.7">
    <property type="protein sequence ID" value="Pp3c5_5280V3.7"/>
    <property type="gene ID" value="Pp3c5_5280"/>
</dbReference>
<accession>A0A2K1KIL4</accession>
<dbReference type="EnsemblPlants" id="Pp3c5_5280V3.1">
    <property type="protein sequence ID" value="Pp3c5_5280V3.1"/>
    <property type="gene ID" value="Pp3c5_5280"/>
</dbReference>
<dbReference type="PaxDb" id="3218-PP1S41_150V6.1"/>